<proteinExistence type="predicted"/>
<accession>A0A7W6A0L7</accession>
<evidence type="ECO:0000313" key="2">
    <source>
        <dbReference type="EMBL" id="MBB3861974.1"/>
    </source>
</evidence>
<dbReference type="Proteomes" id="UP000562395">
    <property type="component" value="Unassembled WGS sequence"/>
</dbReference>
<dbReference type="AlphaFoldDB" id="A0A7W6A0L7"/>
<reference evidence="2 3" key="1">
    <citation type="submission" date="2020-08" db="EMBL/GenBank/DDBJ databases">
        <title>Genomic Encyclopedia of Type Strains, Phase IV (KMG-IV): sequencing the most valuable type-strain genomes for metagenomic binning, comparative biology and taxonomic classification.</title>
        <authorList>
            <person name="Goeker M."/>
        </authorList>
    </citation>
    <scope>NUCLEOTIDE SEQUENCE [LARGE SCALE GENOMIC DNA]</scope>
    <source>
        <strain evidence="2 3">DSM 14552</strain>
    </source>
</reference>
<protein>
    <submittedName>
        <fullName evidence="2">Uncharacterized protein</fullName>
    </submittedName>
</protein>
<keyword evidence="1" id="KW-0732">Signal</keyword>
<evidence type="ECO:0000256" key="1">
    <source>
        <dbReference type="SAM" id="SignalP"/>
    </source>
</evidence>
<comment type="caution">
    <text evidence="2">The sequence shown here is derived from an EMBL/GenBank/DDBJ whole genome shotgun (WGS) entry which is preliminary data.</text>
</comment>
<name>A0A7W6A0L7_9SPHN</name>
<feature type="signal peptide" evidence="1">
    <location>
        <begin position="1"/>
        <end position="22"/>
    </location>
</feature>
<keyword evidence="3" id="KW-1185">Reference proteome</keyword>
<gene>
    <name evidence="2" type="ORF">GGQ88_003264</name>
</gene>
<sequence>MLRSYRGVILALGLILSGPSHAQPGEDNQSKTEQDSANQLARIAAAIEKQPITTAADRGCPPSQDNRQSDLCAQWKAADAAAESAQWALWSFWLTGLGLLVGSGTLFAAWRAAHWAKKAAEHTETGANQSRRAADAAEETLSLTRFQTQQTLRAYVGLEKMTISMPLMKNGEEMRQFEAVFKNYGSSPALNFRFGGATIVTNQIDFEPSSDPRIKPDAFDRPGSMLAQGGAIVRGLGQSSVAELMSIIGKEKHLFVALYCAYFVAGDAEEKVWRQLYRFETYGHESSSEFTIASLNYAFEIAGDWHKAT</sequence>
<evidence type="ECO:0000313" key="3">
    <source>
        <dbReference type="Proteomes" id="UP000562395"/>
    </source>
</evidence>
<dbReference type="EMBL" id="JACICY010000008">
    <property type="protein sequence ID" value="MBB3861974.1"/>
    <property type="molecule type" value="Genomic_DNA"/>
</dbReference>
<feature type="chain" id="PRO_5031143941" evidence="1">
    <location>
        <begin position="23"/>
        <end position="309"/>
    </location>
</feature>
<dbReference type="RefSeq" id="WP_183614464.1">
    <property type="nucleotide sequence ID" value="NZ_JACICY010000008.1"/>
</dbReference>
<organism evidence="2 3">
    <name type="scientific">Novosphingobium hassiacum</name>
    <dbReference type="NCBI Taxonomy" id="173676"/>
    <lineage>
        <taxon>Bacteria</taxon>
        <taxon>Pseudomonadati</taxon>
        <taxon>Pseudomonadota</taxon>
        <taxon>Alphaproteobacteria</taxon>
        <taxon>Sphingomonadales</taxon>
        <taxon>Sphingomonadaceae</taxon>
        <taxon>Novosphingobium</taxon>
    </lineage>
</organism>